<proteinExistence type="predicted"/>
<keyword evidence="2" id="KW-1185">Reference proteome</keyword>
<organism evidence="1 2">
    <name type="scientific">Inconstantimicrobium mannanitabidum</name>
    <dbReference type="NCBI Taxonomy" id="1604901"/>
    <lineage>
        <taxon>Bacteria</taxon>
        <taxon>Bacillati</taxon>
        <taxon>Bacillota</taxon>
        <taxon>Clostridia</taxon>
        <taxon>Eubacteriales</taxon>
        <taxon>Clostridiaceae</taxon>
        <taxon>Inconstantimicrobium</taxon>
    </lineage>
</organism>
<accession>A0ACB5R9L9</accession>
<protein>
    <submittedName>
        <fullName evidence="1">DNA polymerase III subunit delta</fullName>
    </submittedName>
</protein>
<gene>
    <name evidence="1" type="primary">holA</name>
    <name evidence="1" type="ORF">rsdtw13_08170</name>
</gene>
<evidence type="ECO:0000313" key="1">
    <source>
        <dbReference type="EMBL" id="GKX65559.1"/>
    </source>
</evidence>
<name>A0ACB5R9L9_9CLOT</name>
<sequence>MIDLEVLDTELKQGKIENKYAFVGLDEMLIKEYTTSIIDQVLDINFRELNLVKIDGMNTNFTAIMDACETMPFMAAKKVVLIYRANFLKDKADSASKSLFKEMQKYLKDIPEHCVLIMYYLFEDKRDRAEKSTNLKAIDKNCKVVKADKLRGEKFLRKVKSIFDEKGKNIEKVELKYFCDSIENNFNIIQSEIEKLICYVGEKEITLDDIKLLLPKKEDEDVFDLIEFISLKRPEKAIDLMNDLLFRGESITKILSLVEGQLNLLFKIKVGIDERKSKEVISREIRRPLFVVEKLIAQSRKFSYKSLQEGMKSCIETEKKLKSSTADKKTEMELLFLNLAIK</sequence>
<reference evidence="1" key="1">
    <citation type="journal article" date="2025" name="Int. J. Syst. Evol. Microbiol.">
        <title>Inconstantimicrobium mannanitabidum sp. nov., a novel member of the family Clostridiaceae isolated from anoxic soil under the treatment of reductive soil disinfestation.</title>
        <authorList>
            <person name="Ueki A."/>
            <person name="Tonouchi A."/>
            <person name="Honma S."/>
            <person name="Kaku N."/>
            <person name="Ueki K."/>
        </authorList>
    </citation>
    <scope>NUCLEOTIDE SEQUENCE</scope>
    <source>
        <strain evidence="1">TW13</strain>
    </source>
</reference>
<evidence type="ECO:0000313" key="2">
    <source>
        <dbReference type="Proteomes" id="UP001058074"/>
    </source>
</evidence>
<dbReference type="EMBL" id="BROD01000001">
    <property type="protein sequence ID" value="GKX65559.1"/>
    <property type="molecule type" value="Genomic_DNA"/>
</dbReference>
<comment type="caution">
    <text evidence="1">The sequence shown here is derived from an EMBL/GenBank/DDBJ whole genome shotgun (WGS) entry which is preliminary data.</text>
</comment>
<dbReference type="Proteomes" id="UP001058074">
    <property type="component" value="Unassembled WGS sequence"/>
</dbReference>